<protein>
    <submittedName>
        <fullName evidence="1">Uncharacterized protein</fullName>
    </submittedName>
</protein>
<reference evidence="1 2" key="1">
    <citation type="journal article" date="2019" name="Sci. Rep.">
        <title>Orb-weaving spider Araneus ventricosus genome elucidates the spidroin gene catalogue.</title>
        <authorList>
            <person name="Kono N."/>
            <person name="Nakamura H."/>
            <person name="Ohtoshi R."/>
            <person name="Moran D.A.P."/>
            <person name="Shinohara A."/>
            <person name="Yoshida Y."/>
            <person name="Fujiwara M."/>
            <person name="Mori M."/>
            <person name="Tomita M."/>
            <person name="Arakawa K."/>
        </authorList>
    </citation>
    <scope>NUCLEOTIDE SEQUENCE [LARGE SCALE GENOMIC DNA]</scope>
</reference>
<organism evidence="1 2">
    <name type="scientific">Araneus ventricosus</name>
    <name type="common">Orbweaver spider</name>
    <name type="synonym">Epeira ventricosa</name>
    <dbReference type="NCBI Taxonomy" id="182803"/>
    <lineage>
        <taxon>Eukaryota</taxon>
        <taxon>Metazoa</taxon>
        <taxon>Ecdysozoa</taxon>
        <taxon>Arthropoda</taxon>
        <taxon>Chelicerata</taxon>
        <taxon>Arachnida</taxon>
        <taxon>Araneae</taxon>
        <taxon>Araneomorphae</taxon>
        <taxon>Entelegynae</taxon>
        <taxon>Araneoidea</taxon>
        <taxon>Araneidae</taxon>
        <taxon>Araneus</taxon>
    </lineage>
</organism>
<dbReference type="EMBL" id="BGPR01002948">
    <property type="protein sequence ID" value="GBM81447.1"/>
    <property type="molecule type" value="Genomic_DNA"/>
</dbReference>
<gene>
    <name evidence="1" type="ORF">AVEN_258138_1</name>
</gene>
<dbReference type="Proteomes" id="UP000499080">
    <property type="component" value="Unassembled WGS sequence"/>
</dbReference>
<keyword evidence="2" id="KW-1185">Reference proteome</keyword>
<dbReference type="AlphaFoldDB" id="A0A4Y2IUI2"/>
<accession>A0A4Y2IUI2</accession>
<evidence type="ECO:0000313" key="1">
    <source>
        <dbReference type="EMBL" id="GBM81447.1"/>
    </source>
</evidence>
<comment type="caution">
    <text evidence="1">The sequence shown here is derived from an EMBL/GenBank/DDBJ whole genome shotgun (WGS) entry which is preliminary data.</text>
</comment>
<name>A0A4Y2IUI2_ARAVE</name>
<sequence>MPRNIAKISLEYRRASCANRELIDIHIYPVSIHWLFHLSGIRTQSYFHRLCSWAAKNIALMISHPSELTLGVVQAEANISKPACLHLKERGQNT</sequence>
<evidence type="ECO:0000313" key="2">
    <source>
        <dbReference type="Proteomes" id="UP000499080"/>
    </source>
</evidence>
<proteinExistence type="predicted"/>